<feature type="compositionally biased region" description="Low complexity" evidence="1">
    <location>
        <begin position="1314"/>
        <end position="1323"/>
    </location>
</feature>
<feature type="compositionally biased region" description="Low complexity" evidence="1">
    <location>
        <begin position="533"/>
        <end position="542"/>
    </location>
</feature>
<organism evidence="3 4">
    <name type="scientific">Phlebiopsis gigantea (strain 11061_1 CR5-6)</name>
    <name type="common">White-rot fungus</name>
    <name type="synonym">Peniophora gigantea</name>
    <dbReference type="NCBI Taxonomy" id="745531"/>
    <lineage>
        <taxon>Eukaryota</taxon>
        <taxon>Fungi</taxon>
        <taxon>Dikarya</taxon>
        <taxon>Basidiomycota</taxon>
        <taxon>Agaricomycotina</taxon>
        <taxon>Agaricomycetes</taxon>
        <taxon>Polyporales</taxon>
        <taxon>Phanerochaetaceae</taxon>
        <taxon>Phlebiopsis</taxon>
    </lineage>
</organism>
<gene>
    <name evidence="3" type="ORF">PHLGIDRAFT_498834</name>
</gene>
<feature type="region of interest" description="Disordered" evidence="1">
    <location>
        <begin position="649"/>
        <end position="675"/>
    </location>
</feature>
<dbReference type="Gene3D" id="3.30.1490.40">
    <property type="match status" value="1"/>
</dbReference>
<feature type="compositionally biased region" description="Low complexity" evidence="1">
    <location>
        <begin position="716"/>
        <end position="730"/>
    </location>
</feature>
<dbReference type="STRING" id="745531.A0A0C3SEB0"/>
<feature type="region of interest" description="Disordered" evidence="1">
    <location>
        <begin position="974"/>
        <end position="1015"/>
    </location>
</feature>
<dbReference type="EMBL" id="KN840439">
    <property type="protein sequence ID" value="KIP12587.1"/>
    <property type="molecule type" value="Genomic_DNA"/>
</dbReference>
<dbReference type="PROSITE" id="PS50829">
    <property type="entry name" value="GYF"/>
    <property type="match status" value="1"/>
</dbReference>
<dbReference type="PANTHER" id="PTHR48125">
    <property type="entry name" value="LP07818P1"/>
    <property type="match status" value="1"/>
</dbReference>
<feature type="region of interest" description="Disordered" evidence="1">
    <location>
        <begin position="528"/>
        <end position="611"/>
    </location>
</feature>
<feature type="compositionally biased region" description="Basic and acidic residues" evidence="1">
    <location>
        <begin position="26"/>
        <end position="38"/>
    </location>
</feature>
<reference evidence="3 4" key="1">
    <citation type="journal article" date="2014" name="PLoS Genet.">
        <title>Analysis of the Phlebiopsis gigantea genome, transcriptome and secretome provides insight into its pioneer colonization strategies of wood.</title>
        <authorList>
            <person name="Hori C."/>
            <person name="Ishida T."/>
            <person name="Igarashi K."/>
            <person name="Samejima M."/>
            <person name="Suzuki H."/>
            <person name="Master E."/>
            <person name="Ferreira P."/>
            <person name="Ruiz-Duenas F.J."/>
            <person name="Held B."/>
            <person name="Canessa P."/>
            <person name="Larrondo L.F."/>
            <person name="Schmoll M."/>
            <person name="Druzhinina I.S."/>
            <person name="Kubicek C.P."/>
            <person name="Gaskell J.A."/>
            <person name="Kersten P."/>
            <person name="St John F."/>
            <person name="Glasner J."/>
            <person name="Sabat G."/>
            <person name="Splinter BonDurant S."/>
            <person name="Syed K."/>
            <person name="Yadav J."/>
            <person name="Mgbeahuruike A.C."/>
            <person name="Kovalchuk A."/>
            <person name="Asiegbu F.O."/>
            <person name="Lackner G."/>
            <person name="Hoffmeister D."/>
            <person name="Rencoret J."/>
            <person name="Gutierrez A."/>
            <person name="Sun H."/>
            <person name="Lindquist E."/>
            <person name="Barry K."/>
            <person name="Riley R."/>
            <person name="Grigoriev I.V."/>
            <person name="Henrissat B."/>
            <person name="Kues U."/>
            <person name="Berka R.M."/>
            <person name="Martinez A.T."/>
            <person name="Covert S.F."/>
            <person name="Blanchette R.A."/>
            <person name="Cullen D."/>
        </authorList>
    </citation>
    <scope>NUCLEOTIDE SEQUENCE [LARGE SCALE GENOMIC DNA]</scope>
    <source>
        <strain evidence="3 4">11061_1 CR5-6</strain>
    </source>
</reference>
<feature type="compositionally biased region" description="Polar residues" evidence="1">
    <location>
        <begin position="731"/>
        <end position="740"/>
    </location>
</feature>
<keyword evidence="4" id="KW-1185">Reference proteome</keyword>
<evidence type="ECO:0000256" key="1">
    <source>
        <dbReference type="SAM" id="MobiDB-lite"/>
    </source>
</evidence>
<evidence type="ECO:0000313" key="4">
    <source>
        <dbReference type="Proteomes" id="UP000053257"/>
    </source>
</evidence>
<dbReference type="SMART" id="SM00444">
    <property type="entry name" value="GYF"/>
    <property type="match status" value="1"/>
</dbReference>
<feature type="compositionally biased region" description="Polar residues" evidence="1">
    <location>
        <begin position="411"/>
        <end position="426"/>
    </location>
</feature>
<feature type="compositionally biased region" description="Pro residues" evidence="1">
    <location>
        <begin position="201"/>
        <end position="212"/>
    </location>
</feature>
<dbReference type="PANTHER" id="PTHR48125:SF12">
    <property type="entry name" value="AT HOOK TRANSCRIPTION FACTOR FAMILY-RELATED"/>
    <property type="match status" value="1"/>
</dbReference>
<feature type="compositionally biased region" description="Basic and acidic residues" evidence="1">
    <location>
        <begin position="325"/>
        <end position="354"/>
    </location>
</feature>
<feature type="compositionally biased region" description="Polar residues" evidence="1">
    <location>
        <begin position="11"/>
        <end position="24"/>
    </location>
</feature>
<feature type="region of interest" description="Disordered" evidence="1">
    <location>
        <begin position="171"/>
        <end position="218"/>
    </location>
</feature>
<feature type="region of interest" description="Disordered" evidence="1">
    <location>
        <begin position="707"/>
        <end position="821"/>
    </location>
</feature>
<feature type="compositionally biased region" description="Acidic residues" evidence="1">
    <location>
        <begin position="586"/>
        <end position="596"/>
    </location>
</feature>
<dbReference type="OrthoDB" id="6415790at2759"/>
<feature type="compositionally biased region" description="Low complexity" evidence="1">
    <location>
        <begin position="119"/>
        <end position="142"/>
    </location>
</feature>
<dbReference type="Proteomes" id="UP000053257">
    <property type="component" value="Unassembled WGS sequence"/>
</dbReference>
<feature type="compositionally biased region" description="Polar residues" evidence="1">
    <location>
        <begin position="654"/>
        <end position="666"/>
    </location>
</feature>
<feature type="region of interest" description="Disordered" evidence="1">
    <location>
        <begin position="1314"/>
        <end position="1366"/>
    </location>
</feature>
<feature type="region of interest" description="Disordered" evidence="1">
    <location>
        <begin position="325"/>
        <end position="426"/>
    </location>
</feature>
<name>A0A0C3SEB0_PHLG1</name>
<feature type="compositionally biased region" description="Polar residues" evidence="1">
    <location>
        <begin position="109"/>
        <end position="118"/>
    </location>
</feature>
<feature type="compositionally biased region" description="Acidic residues" evidence="1">
    <location>
        <begin position="39"/>
        <end position="49"/>
    </location>
</feature>
<feature type="domain" description="GYF" evidence="2">
    <location>
        <begin position="1101"/>
        <end position="1149"/>
    </location>
</feature>
<feature type="compositionally biased region" description="Polar residues" evidence="1">
    <location>
        <begin position="756"/>
        <end position="767"/>
    </location>
</feature>
<dbReference type="SUPFAM" id="SSF55277">
    <property type="entry name" value="GYF domain"/>
    <property type="match status" value="1"/>
</dbReference>
<evidence type="ECO:0000313" key="3">
    <source>
        <dbReference type="EMBL" id="KIP12587.1"/>
    </source>
</evidence>
<feature type="compositionally biased region" description="Polar residues" evidence="1">
    <location>
        <begin position="570"/>
        <end position="580"/>
    </location>
</feature>
<sequence length="1397" mass="150787">MSLPMLRQPAGLSSDTLDPPTSQRHALPDDQWSAHDTVESDDERDVMEESVDHQPDLTIQAGKLSPTTDKTREVSSPSPTAPSPTTAQDATSHEADRGSVHSLPGVQVSEHSNMNGPMTSRSASAAYPASPASSLAPTVTSSLDRRGRHRATLDTRASNRISGFFSSLIHRRDHLPPTPHEQASSSTPPAKDSPREMSPMPSRPSTPPPSLPAPSLTDLGLSLSSITSHLSPSHFSSPPSSGAFLQPHYLLLCHAQGLDVLPLTSPPAPQPYSLIRRVPFKSVVVMEHRGVLVAIAGRRDGVRVYALEEVKRAVEWRIDMEVKREREKNRREELKKALVTNHEPRERSRGDMRSRGSPPYPSSSKPKPERRATVSVGSSSTPTFSRNASVKMPPPEVPIGPPPAYSGPNRPRTNSAVPINPTMNRARTTSVNDVLAGAMNRNQSPEGRQSHDDAKADWSSSDDEAIDPVTAPSGSQALDERTSALPTASAVSSNLSSNSPSQLEVPTMQHATFPASNRRRPANLDLTLTRANPPSSIIATATPPSPTPTLQTIRHALMNSPANGAAGASRRTTSPNSSTQPPALDAEVDEDEDDGDREPVPSSPTTPTRERIGLAEALMESRIPELPPPGSIQNQDAILLGTVRRVDEEALGSPRTSESFSTNTRRSLGDASTRRRRRWSVFDGLFQPSSTPDAMPPMPERSQALLTNRPDMRDPQTSSLSRSQSTRALSNVSHPGSDSSLLRPATAPGRDGSVHSLPNTSQTQSSAPVIPPTQPPSSSGSRFLPRIITNAFHGRRSEDQPGSPKTLDGEGRRSLATSATAPVPAPKLEYVKLPGTKGSIMIKAVETAKKSFLAILCGENGEKVELFAGTYRTALGLSRTFILPDSPRSLELQLQGDDLVEVFLVFSQNVFGLEPATVRVREVRIGRAERRAARRRARENQQVTEVADGTADIEAGTGDDDTAVSVTIGVAVTPASPTTATGDESTQVTPLPSPVPGSLHPADPHAPQTESATATVSSVNTDELMALATAHTSPYTTFQQLTFAPNFPLATIADEYIIPPTYPSFLEYRKVFEPGSEGRNVDLTQVQFTPPGLPAPVVGPPSQWFYRDPKGVVHGPWTAAVMQQWYKEGLLPLDLPVRREEDTEFAPLKELRLQCVDPMYPFRSSPPPSVPAPALLMPPVDPSKPLLPPMSLLSQPKHFGPPALFFSSRGGHSTTIVDARGRSVLKGRFLWSVDDDDETYSQIGAARLGDVKRLEAFDVKDRAVLVAMRQGGLEAVEFGDALLTPADHSRTLLPHFHPPTGSVNRRGPFVWRIGTPTSSSSGSPPLPSVLPKTPLRFHGKKQSAALSKPPGRNDFSSAEQDGDQHRDEVLFLGRKDDDVYLCERRSGMFRILRISPA</sequence>
<dbReference type="Pfam" id="PF02213">
    <property type="entry name" value="GYF"/>
    <property type="match status" value="1"/>
</dbReference>
<feature type="region of interest" description="Disordered" evidence="1">
    <location>
        <begin position="682"/>
        <end position="701"/>
    </location>
</feature>
<evidence type="ECO:0000259" key="2">
    <source>
        <dbReference type="PROSITE" id="PS50829"/>
    </source>
</evidence>
<protein>
    <recommendedName>
        <fullName evidence="2">GYF domain-containing protein</fullName>
    </recommendedName>
</protein>
<dbReference type="InterPro" id="IPR035445">
    <property type="entry name" value="GYF-like_dom_sf"/>
</dbReference>
<feature type="compositionally biased region" description="Low complexity" evidence="1">
    <location>
        <begin position="75"/>
        <end position="90"/>
    </location>
</feature>
<dbReference type="HOGENOM" id="CLU_007180_0_0_1"/>
<feature type="compositionally biased region" description="Low complexity" evidence="1">
    <location>
        <begin position="488"/>
        <end position="501"/>
    </location>
</feature>
<feature type="compositionally biased region" description="Polar residues" evidence="1">
    <location>
        <begin position="375"/>
        <end position="388"/>
    </location>
</feature>
<feature type="compositionally biased region" description="Pro residues" evidence="1">
    <location>
        <begin position="392"/>
        <end position="405"/>
    </location>
</feature>
<proteinExistence type="predicted"/>
<feature type="region of interest" description="Disordered" evidence="1">
    <location>
        <begin position="1"/>
        <end position="155"/>
    </location>
</feature>
<feature type="region of interest" description="Disordered" evidence="1">
    <location>
        <begin position="440"/>
        <end position="506"/>
    </location>
</feature>
<accession>A0A0C3SEB0</accession>
<dbReference type="InterPro" id="IPR003169">
    <property type="entry name" value="GYF"/>
</dbReference>